<feature type="compositionally biased region" description="Polar residues" evidence="1">
    <location>
        <begin position="373"/>
        <end position="389"/>
    </location>
</feature>
<dbReference type="PRINTS" id="PR01217">
    <property type="entry name" value="PRICHEXTENSN"/>
</dbReference>
<evidence type="ECO:0000313" key="2">
    <source>
        <dbReference type="EMBL" id="KAK5696151.1"/>
    </source>
</evidence>
<evidence type="ECO:0000313" key="3">
    <source>
        <dbReference type="Proteomes" id="UP001310594"/>
    </source>
</evidence>
<reference evidence="2" key="1">
    <citation type="submission" date="2023-08" db="EMBL/GenBank/DDBJ databases">
        <title>Black Yeasts Isolated from many extreme environments.</title>
        <authorList>
            <person name="Coleine C."/>
            <person name="Stajich J.E."/>
            <person name="Selbmann L."/>
        </authorList>
    </citation>
    <scope>NUCLEOTIDE SEQUENCE</scope>
    <source>
        <strain evidence="2">CCFEE 5810</strain>
    </source>
</reference>
<feature type="compositionally biased region" description="Low complexity" evidence="1">
    <location>
        <begin position="161"/>
        <end position="190"/>
    </location>
</feature>
<dbReference type="AlphaFoldDB" id="A0AAN7ZMJ2"/>
<gene>
    <name evidence="2" type="ORF">LTR97_008571</name>
</gene>
<accession>A0AAN7ZMJ2</accession>
<feature type="compositionally biased region" description="Polar residues" evidence="1">
    <location>
        <begin position="867"/>
        <end position="880"/>
    </location>
</feature>
<feature type="region of interest" description="Disordered" evidence="1">
    <location>
        <begin position="149"/>
        <end position="389"/>
    </location>
</feature>
<sequence length="918" mass="91066">MGGTVDLLYWPVATTSLHTIGNSTSTEIIPLTGSNITRTAVYDDVTLTSPTVAISFQTAWAVDDCSKAVGKNHTGSIIPLRPDQVSSIHGNSGPQFITQTTSSIHFYGTWIAAPFNYTNLAMTPVPMSANCDLFWEGIYDPPKALQETNVAAGPSTPAGYTVTTSSATPSPTPNSPTVTPTAQPVTTSPTATPPSPSGYTSDEPDETTSPADPATPTATQTPADPTTAADQPVPDETTSPADPATPTATQTPADPTTAADQPVPDDTSSPSDPTTAVDQPVNDPSTPADSQSQTNEGETTPTSAAQTNGNAGTTSPDPAEPSTDNGGSESPTSPTTTATDRSQATTETASQDTRPADPESDPTDSTAAVPGNSDPSGQSGSTSLAEPSPTNAIDALTRSQQSEQSDPTHTTVAPVASTATFTGTDGEEHTAVQSSGAVIVDNTVTVSQGAASSVAGVGQVSAGSTAIVVSQDQGATTIEYETPSGNSVAASATQAVFSANGETYTAIQSDSTAAAVIGNSDTTFTLSQGATTQIGTQAISVGTSEAVFVGGETVLYSAATSTTTQIIVFTAGGQTYTASQATSTGDVVLGNGGTTITLSQGASTQLGSQGVSVGTAGAVIVGGETVVYSAAAPVASQGATFTAGGETYTVLQASGSLPAVIQGAGTTATAYPGAAATINGQVVSINDENSIVVGTQTLELSNVPSAQSLQQAVVTVGGSIVTAYQTGSVVVVAGSTISSGGSAVTLNGETLSLGSSGLVIANSGSTQTARLSAPTPTPSALAQVEAVLTHDSRTLMVYQVASSSGIVEVDGTRLFVGGSAVTADGHTISAASNGVLDDGTLVPWMTTTIAGTASEASILQTTSLGPWGSSTSASTTQPRPASTSGQQSAASTSTSDGVRTTMVMGSVVMCLILALCLL</sequence>
<feature type="compositionally biased region" description="Low complexity" evidence="1">
    <location>
        <begin position="881"/>
        <end position="895"/>
    </location>
</feature>
<comment type="caution">
    <text evidence="2">The sequence shown here is derived from an EMBL/GenBank/DDBJ whole genome shotgun (WGS) entry which is preliminary data.</text>
</comment>
<proteinExistence type="predicted"/>
<feature type="compositionally biased region" description="Low complexity" evidence="1">
    <location>
        <begin position="207"/>
        <end position="275"/>
    </location>
</feature>
<dbReference type="EMBL" id="JAVRQU010000013">
    <property type="protein sequence ID" value="KAK5696151.1"/>
    <property type="molecule type" value="Genomic_DNA"/>
</dbReference>
<evidence type="ECO:0000256" key="1">
    <source>
        <dbReference type="SAM" id="MobiDB-lite"/>
    </source>
</evidence>
<dbReference type="Proteomes" id="UP001310594">
    <property type="component" value="Unassembled WGS sequence"/>
</dbReference>
<feature type="compositionally biased region" description="Polar residues" evidence="1">
    <location>
        <begin position="282"/>
        <end position="329"/>
    </location>
</feature>
<organism evidence="2 3">
    <name type="scientific">Elasticomyces elasticus</name>
    <dbReference type="NCBI Taxonomy" id="574655"/>
    <lineage>
        <taxon>Eukaryota</taxon>
        <taxon>Fungi</taxon>
        <taxon>Dikarya</taxon>
        <taxon>Ascomycota</taxon>
        <taxon>Pezizomycotina</taxon>
        <taxon>Dothideomycetes</taxon>
        <taxon>Dothideomycetidae</taxon>
        <taxon>Mycosphaerellales</taxon>
        <taxon>Teratosphaeriaceae</taxon>
        <taxon>Elasticomyces</taxon>
    </lineage>
</organism>
<name>A0AAN7ZMJ2_9PEZI</name>
<feature type="region of interest" description="Disordered" evidence="1">
    <location>
        <begin position="867"/>
        <end position="896"/>
    </location>
</feature>
<feature type="compositionally biased region" description="Low complexity" evidence="1">
    <location>
        <begin position="330"/>
        <end position="348"/>
    </location>
</feature>
<protein>
    <submittedName>
        <fullName evidence="2">Uncharacterized protein</fullName>
    </submittedName>
</protein>